<dbReference type="InterPro" id="IPR000079">
    <property type="entry name" value="HMGN_fam"/>
</dbReference>
<comment type="similarity">
    <text evidence="2">Belongs to the HMGN family.</text>
</comment>
<evidence type="ECO:0000256" key="6">
    <source>
        <dbReference type="ARBA" id="ARBA00040304"/>
    </source>
</evidence>
<dbReference type="PANTHER" id="PTHR23087:SF13">
    <property type="entry name" value="NON-HISTONE CHROMOSOMAL PROTEIN HMG-17"/>
    <property type="match status" value="1"/>
</dbReference>
<dbReference type="GO" id="GO:0006325">
    <property type="term" value="P:chromatin organization"/>
    <property type="evidence" value="ECO:0007669"/>
    <property type="project" value="TreeGrafter"/>
</dbReference>
<dbReference type="GO" id="GO:0031492">
    <property type="term" value="F:nucleosomal DNA binding"/>
    <property type="evidence" value="ECO:0007669"/>
    <property type="project" value="InterPro"/>
</dbReference>
<evidence type="ECO:0000313" key="10">
    <source>
        <dbReference type="EMBL" id="VTJ70796.1"/>
    </source>
</evidence>
<dbReference type="GO" id="GO:0005634">
    <property type="term" value="C:nucleus"/>
    <property type="evidence" value="ECO:0007669"/>
    <property type="project" value="UniProtKB-SubCell"/>
</dbReference>
<keyword evidence="11" id="KW-1185">Reference proteome</keyword>
<dbReference type="SMART" id="SM00527">
    <property type="entry name" value="HMG17"/>
    <property type="match status" value="1"/>
</dbReference>
<reference evidence="9" key="2">
    <citation type="submission" date="2020-08" db="EMBL/GenBank/DDBJ databases">
        <authorList>
            <person name="Shumante A."/>
            <person name="Zimin A.V."/>
            <person name="Puiu D."/>
            <person name="Salzberg S.L."/>
        </authorList>
    </citation>
    <scope>NUCLEOTIDE SEQUENCE</scope>
    <source>
        <strain evidence="9">WC2-LM</strain>
        <tissue evidence="9">Liver</tissue>
    </source>
</reference>
<evidence type="ECO:0000313" key="9">
    <source>
        <dbReference type="EMBL" id="KAF7465310.1"/>
    </source>
</evidence>
<sequence length="81" mass="9384">MPKRKADKDAKGDKVKVAEEPQRRYARLSAKLTPPKPKPKPKKDPAQKGEKVPKVKRKKLMMARIITLQKMEMPKQTKHRS</sequence>
<proteinExistence type="inferred from homology"/>
<comment type="subcellular location">
    <subcellularLocation>
        <location evidence="1">Nucleus</location>
    </subcellularLocation>
</comment>
<accession>A0A5E4BNH1</accession>
<reference evidence="10 11" key="1">
    <citation type="submission" date="2019-04" db="EMBL/GenBank/DDBJ databases">
        <authorList>
            <person name="Alioto T."/>
            <person name="Alioto T."/>
        </authorList>
    </citation>
    <scope>NUCLEOTIDE SEQUENCE [LARGE SCALE GENOMIC DNA]</scope>
</reference>
<feature type="compositionally biased region" description="Basic and acidic residues" evidence="8">
    <location>
        <begin position="1"/>
        <end position="23"/>
    </location>
</feature>
<dbReference type="AlphaFoldDB" id="A0A5E4BNH1"/>
<keyword evidence="3" id="KW-0238">DNA-binding</keyword>
<dbReference type="GO" id="GO:0000785">
    <property type="term" value="C:chromatin"/>
    <property type="evidence" value="ECO:0007669"/>
    <property type="project" value="InterPro"/>
</dbReference>
<gene>
    <name evidence="9" type="ORF">GHT09_004710</name>
    <name evidence="10" type="ORF">MONAX_5E035247</name>
</gene>
<evidence type="ECO:0000256" key="3">
    <source>
        <dbReference type="ARBA" id="ARBA00023125"/>
    </source>
</evidence>
<dbReference type="EMBL" id="WJEC01007923">
    <property type="protein sequence ID" value="KAF7465310.1"/>
    <property type="molecule type" value="Genomic_DNA"/>
</dbReference>
<evidence type="ECO:0000256" key="8">
    <source>
        <dbReference type="SAM" id="MobiDB-lite"/>
    </source>
</evidence>
<name>A0A5E4BNH1_MARMO</name>
<evidence type="ECO:0000256" key="7">
    <source>
        <dbReference type="ARBA" id="ARBA00042290"/>
    </source>
</evidence>
<evidence type="ECO:0000256" key="2">
    <source>
        <dbReference type="ARBA" id="ARBA00007696"/>
    </source>
</evidence>
<dbReference type="Proteomes" id="UP000662637">
    <property type="component" value="Unassembled WGS sequence"/>
</dbReference>
<protein>
    <recommendedName>
        <fullName evidence="6">Non-histone chromosomal protein HMG-17</fullName>
    </recommendedName>
    <alternativeName>
        <fullName evidence="7">High mobility group nucleosome-binding domain-containing protein 2</fullName>
    </alternativeName>
</protein>
<dbReference type="EMBL" id="CABDUW010000525">
    <property type="protein sequence ID" value="VTJ70796.1"/>
    <property type="molecule type" value="Genomic_DNA"/>
</dbReference>
<dbReference type="PANTHER" id="PTHR23087">
    <property type="entry name" value="NONHISTONE CHROMOSOMAL PROTEIN HMG"/>
    <property type="match status" value="1"/>
</dbReference>
<keyword evidence="4" id="KW-0539">Nucleus</keyword>
<organism evidence="10 11">
    <name type="scientific">Marmota monax</name>
    <name type="common">Woodchuck</name>
    <dbReference type="NCBI Taxonomy" id="9995"/>
    <lineage>
        <taxon>Eukaryota</taxon>
        <taxon>Metazoa</taxon>
        <taxon>Chordata</taxon>
        <taxon>Craniata</taxon>
        <taxon>Vertebrata</taxon>
        <taxon>Euteleostomi</taxon>
        <taxon>Mammalia</taxon>
        <taxon>Eutheria</taxon>
        <taxon>Euarchontoglires</taxon>
        <taxon>Glires</taxon>
        <taxon>Rodentia</taxon>
        <taxon>Sciuromorpha</taxon>
        <taxon>Sciuridae</taxon>
        <taxon>Xerinae</taxon>
        <taxon>Marmotini</taxon>
        <taxon>Marmota</taxon>
    </lineage>
</organism>
<evidence type="ECO:0000256" key="4">
    <source>
        <dbReference type="ARBA" id="ARBA00023242"/>
    </source>
</evidence>
<dbReference type="Proteomes" id="UP000335636">
    <property type="component" value="Unassembled WGS sequence"/>
</dbReference>
<feature type="compositionally biased region" description="Basic and acidic residues" evidence="8">
    <location>
        <begin position="42"/>
        <end position="53"/>
    </location>
</feature>
<feature type="region of interest" description="Disordered" evidence="8">
    <location>
        <begin position="1"/>
        <end position="57"/>
    </location>
</feature>
<comment type="function">
    <text evidence="5">Binds to the inner side of the nucleosomal DNA thus altering the interaction between the DNA and the histone octamer. May be involved in the process which maintains transcribable genes in a unique chromatin conformation.</text>
</comment>
<dbReference type="PRINTS" id="PR00925">
    <property type="entry name" value="NONHISHMG17"/>
</dbReference>
<evidence type="ECO:0000256" key="5">
    <source>
        <dbReference type="ARBA" id="ARBA00037490"/>
    </source>
</evidence>
<evidence type="ECO:0000256" key="1">
    <source>
        <dbReference type="ARBA" id="ARBA00004123"/>
    </source>
</evidence>
<evidence type="ECO:0000313" key="11">
    <source>
        <dbReference type="Proteomes" id="UP000335636"/>
    </source>
</evidence>
<dbReference type="Pfam" id="PF01101">
    <property type="entry name" value="HMG14_17"/>
    <property type="match status" value="1"/>
</dbReference>